<dbReference type="SUPFAM" id="SSF55785">
    <property type="entry name" value="PYP-like sensor domain (PAS domain)"/>
    <property type="match status" value="1"/>
</dbReference>
<feature type="region of interest" description="Disordered" evidence="1">
    <location>
        <begin position="1"/>
        <end position="24"/>
    </location>
</feature>
<dbReference type="GO" id="GO:0003723">
    <property type="term" value="F:RNA binding"/>
    <property type="evidence" value="ECO:0007669"/>
    <property type="project" value="InterPro"/>
</dbReference>
<dbReference type="Pfam" id="PF03861">
    <property type="entry name" value="ANTAR"/>
    <property type="match status" value="1"/>
</dbReference>
<evidence type="ECO:0000256" key="1">
    <source>
        <dbReference type="SAM" id="MobiDB-lite"/>
    </source>
</evidence>
<comment type="caution">
    <text evidence="4">The sequence shown here is derived from an EMBL/GenBank/DDBJ whole genome shotgun (WGS) entry which is preliminary data.</text>
</comment>
<evidence type="ECO:0000313" key="4">
    <source>
        <dbReference type="EMBL" id="KDE98499.1"/>
    </source>
</evidence>
<feature type="domain" description="ANTAR" evidence="3">
    <location>
        <begin position="136"/>
        <end position="197"/>
    </location>
</feature>
<reference evidence="4" key="1">
    <citation type="submission" date="2014-05" db="EMBL/GenBank/DDBJ databases">
        <title>Genome sequence of Mycobacterium aromaticivorans strain JS19b1T (= DSM 45407T).</title>
        <authorList>
            <person name="Kwak Y."/>
            <person name="Park G.-S."/>
            <person name="Li Q.X."/>
            <person name="Lee S.-E."/>
            <person name="Shin J.-H."/>
        </authorList>
    </citation>
    <scope>NUCLEOTIDE SEQUENCE [LARGE SCALE GENOMIC DNA]</scope>
    <source>
        <strain evidence="4">JS19b1</strain>
    </source>
</reference>
<accession>A0A064CCZ9</accession>
<evidence type="ECO:0000259" key="3">
    <source>
        <dbReference type="PROSITE" id="PS50921"/>
    </source>
</evidence>
<proteinExistence type="predicted"/>
<name>A0A064CCZ9_9MYCO</name>
<dbReference type="EMBL" id="JALN02000001">
    <property type="protein sequence ID" value="KDE98499.1"/>
    <property type="molecule type" value="Genomic_DNA"/>
</dbReference>
<keyword evidence="5" id="KW-1185">Reference proteome</keyword>
<sequence>MSGRPDERRGESSRGSGPRPPEPGSLSRIGWVRYFFADDRWEWSDEVARMHGYEPGSVTPTTELVLSHKHPEDRDELLELLQRIRHNREPFSTRHRIRDTEGRTHHVVVVGNQMRDDAGEVIGSDGFYIDMTGDLRSAQEQVSNEVEDIAARRSPIDQAKGMLMMVYSISADAAFDLLRWRSQETNVKLRDLAQQVATDFQGVAHDGAMPDRSVYDGLLMTAHLRVGQG</sequence>
<dbReference type="InterPro" id="IPR035965">
    <property type="entry name" value="PAS-like_dom_sf"/>
</dbReference>
<evidence type="ECO:0000313" key="5">
    <source>
        <dbReference type="Proteomes" id="UP000022835"/>
    </source>
</evidence>
<protein>
    <submittedName>
        <fullName evidence="4">Antitermination regulator</fullName>
    </submittedName>
</protein>
<dbReference type="SMART" id="SM01012">
    <property type="entry name" value="ANTAR"/>
    <property type="match status" value="1"/>
</dbReference>
<dbReference type="InterPro" id="IPR036388">
    <property type="entry name" value="WH-like_DNA-bd_sf"/>
</dbReference>
<dbReference type="STRING" id="1440774.Y900_005970"/>
<dbReference type="Proteomes" id="UP000022835">
    <property type="component" value="Unassembled WGS sequence"/>
</dbReference>
<dbReference type="InterPro" id="IPR000014">
    <property type="entry name" value="PAS"/>
</dbReference>
<feature type="domain" description="PAS" evidence="2">
    <location>
        <begin position="43"/>
        <end position="88"/>
    </location>
</feature>
<dbReference type="AlphaFoldDB" id="A0A064CCZ9"/>
<evidence type="ECO:0000259" key="2">
    <source>
        <dbReference type="PROSITE" id="PS50112"/>
    </source>
</evidence>
<gene>
    <name evidence="4" type="ORF">Y900_005970</name>
</gene>
<dbReference type="RefSeq" id="WP_036340049.1">
    <property type="nucleotide sequence ID" value="NZ_JALN02000001.1"/>
</dbReference>
<dbReference type="NCBIfam" id="TIGR00229">
    <property type="entry name" value="sensory_box"/>
    <property type="match status" value="1"/>
</dbReference>
<dbReference type="PROSITE" id="PS50112">
    <property type="entry name" value="PAS"/>
    <property type="match status" value="1"/>
</dbReference>
<dbReference type="Gene3D" id="3.30.450.20">
    <property type="entry name" value="PAS domain"/>
    <property type="match status" value="1"/>
</dbReference>
<dbReference type="InterPro" id="IPR013655">
    <property type="entry name" value="PAS_fold_3"/>
</dbReference>
<dbReference type="CDD" id="cd00130">
    <property type="entry name" value="PAS"/>
    <property type="match status" value="1"/>
</dbReference>
<dbReference type="Gene3D" id="1.10.10.10">
    <property type="entry name" value="Winged helix-like DNA-binding domain superfamily/Winged helix DNA-binding domain"/>
    <property type="match status" value="1"/>
</dbReference>
<dbReference type="PROSITE" id="PS50921">
    <property type="entry name" value="ANTAR"/>
    <property type="match status" value="1"/>
</dbReference>
<dbReference type="eggNOG" id="COG3707">
    <property type="taxonomic scope" value="Bacteria"/>
</dbReference>
<feature type="compositionally biased region" description="Basic and acidic residues" evidence="1">
    <location>
        <begin position="1"/>
        <end position="12"/>
    </location>
</feature>
<organism evidence="4 5">
    <name type="scientific">Mycolicibacterium aromaticivorans JS19b1 = JCM 16368</name>
    <dbReference type="NCBI Taxonomy" id="1440774"/>
    <lineage>
        <taxon>Bacteria</taxon>
        <taxon>Bacillati</taxon>
        <taxon>Actinomycetota</taxon>
        <taxon>Actinomycetes</taxon>
        <taxon>Mycobacteriales</taxon>
        <taxon>Mycobacteriaceae</taxon>
        <taxon>Mycolicibacterium</taxon>
    </lineage>
</organism>
<dbReference type="OrthoDB" id="3787288at2"/>
<dbReference type="Pfam" id="PF08447">
    <property type="entry name" value="PAS_3"/>
    <property type="match status" value="1"/>
</dbReference>
<dbReference type="InterPro" id="IPR005561">
    <property type="entry name" value="ANTAR"/>
</dbReference>